<evidence type="ECO:0000259" key="3">
    <source>
        <dbReference type="PROSITE" id="PS51000"/>
    </source>
</evidence>
<protein>
    <submittedName>
        <fullName evidence="4">DeoR/GlpR transcriptional regulator</fullName>
    </submittedName>
</protein>
<dbReference type="Proteomes" id="UP000886841">
    <property type="component" value="Unassembled WGS sequence"/>
</dbReference>
<dbReference type="EMBL" id="DVHU01000080">
    <property type="protein sequence ID" value="HIR93525.1"/>
    <property type="molecule type" value="Genomic_DNA"/>
</dbReference>
<dbReference type="SUPFAM" id="SSF46785">
    <property type="entry name" value="Winged helix' DNA-binding domain"/>
    <property type="match status" value="1"/>
</dbReference>
<dbReference type="InterPro" id="IPR014036">
    <property type="entry name" value="DeoR-like_C"/>
</dbReference>
<dbReference type="PRINTS" id="PR00037">
    <property type="entry name" value="HTHLACR"/>
</dbReference>
<name>A0A9D1EKD3_9FIRM</name>
<dbReference type="Pfam" id="PF08220">
    <property type="entry name" value="HTH_DeoR"/>
    <property type="match status" value="1"/>
</dbReference>
<evidence type="ECO:0000313" key="5">
    <source>
        <dbReference type="Proteomes" id="UP000886841"/>
    </source>
</evidence>
<accession>A0A9D1EKD3</accession>
<proteinExistence type="predicted"/>
<evidence type="ECO:0000313" key="4">
    <source>
        <dbReference type="EMBL" id="HIR93525.1"/>
    </source>
</evidence>
<dbReference type="PANTHER" id="PTHR30363">
    <property type="entry name" value="HTH-TYPE TRANSCRIPTIONAL REGULATOR SRLR-RELATED"/>
    <property type="match status" value="1"/>
</dbReference>
<dbReference type="InterPro" id="IPR037171">
    <property type="entry name" value="NagB/RpiA_transferase-like"/>
</dbReference>
<dbReference type="GO" id="GO:0003700">
    <property type="term" value="F:DNA-binding transcription factor activity"/>
    <property type="evidence" value="ECO:0007669"/>
    <property type="project" value="InterPro"/>
</dbReference>
<evidence type="ECO:0000256" key="2">
    <source>
        <dbReference type="ARBA" id="ARBA00023163"/>
    </source>
</evidence>
<comment type="caution">
    <text evidence="4">The sequence shown here is derived from an EMBL/GenBank/DDBJ whole genome shotgun (WGS) entry which is preliminary data.</text>
</comment>
<organism evidence="4 5">
    <name type="scientific">Candidatus Egerieimonas intestinavium</name>
    <dbReference type="NCBI Taxonomy" id="2840777"/>
    <lineage>
        <taxon>Bacteria</taxon>
        <taxon>Bacillati</taxon>
        <taxon>Bacillota</taxon>
        <taxon>Clostridia</taxon>
        <taxon>Lachnospirales</taxon>
        <taxon>Lachnospiraceae</taxon>
        <taxon>Lachnospiraceae incertae sedis</taxon>
        <taxon>Candidatus Egerieimonas</taxon>
    </lineage>
</organism>
<dbReference type="PROSITE" id="PS51000">
    <property type="entry name" value="HTH_DEOR_2"/>
    <property type="match status" value="1"/>
</dbReference>
<dbReference type="InterPro" id="IPR001034">
    <property type="entry name" value="DeoR_HTH"/>
</dbReference>
<sequence>KIMNIIEKSRIVKVTELSKELEATEATIRRDLEELQSQKKLRRIHGGAVFTKQTNQDFQYAELSILCMEEKKQIARQAFSFVSENDTLLLDGSTTVYELGKLLAQSPVKGLSIITNSFHLMNLFSGSGQRIIHTGGELSPGMNYAAGTVTEQMLRGIRVDKCFLGTNGIEPAYGYSVPSFQDAAVKKCMLQAARVSFILADHTKFGESYMAKFADFAGEVDYLITDQAPPGLPSGGGSPLVIQALEPA</sequence>
<dbReference type="InterPro" id="IPR036390">
    <property type="entry name" value="WH_DNA-bd_sf"/>
</dbReference>
<dbReference type="SMART" id="SM00420">
    <property type="entry name" value="HTH_DEOR"/>
    <property type="match status" value="1"/>
</dbReference>
<dbReference type="Pfam" id="PF00455">
    <property type="entry name" value="DeoRC"/>
    <property type="match status" value="1"/>
</dbReference>
<dbReference type="Gene3D" id="3.40.50.1360">
    <property type="match status" value="1"/>
</dbReference>
<evidence type="ECO:0000256" key="1">
    <source>
        <dbReference type="ARBA" id="ARBA00023015"/>
    </source>
</evidence>
<reference evidence="4" key="2">
    <citation type="journal article" date="2021" name="PeerJ">
        <title>Extensive microbial diversity within the chicken gut microbiome revealed by metagenomics and culture.</title>
        <authorList>
            <person name="Gilroy R."/>
            <person name="Ravi A."/>
            <person name="Getino M."/>
            <person name="Pursley I."/>
            <person name="Horton D.L."/>
            <person name="Alikhan N.F."/>
            <person name="Baker D."/>
            <person name="Gharbi K."/>
            <person name="Hall N."/>
            <person name="Watson M."/>
            <person name="Adriaenssens E.M."/>
            <person name="Foster-Nyarko E."/>
            <person name="Jarju S."/>
            <person name="Secka A."/>
            <person name="Antonio M."/>
            <person name="Oren A."/>
            <person name="Chaudhuri R.R."/>
            <person name="La Ragione R."/>
            <person name="Hildebrand F."/>
            <person name="Pallen M.J."/>
        </authorList>
    </citation>
    <scope>NUCLEOTIDE SEQUENCE</scope>
    <source>
        <strain evidence="4">ChiSxjej1B13-7041</strain>
    </source>
</reference>
<dbReference type="SMART" id="SM01134">
    <property type="entry name" value="DeoRC"/>
    <property type="match status" value="1"/>
</dbReference>
<dbReference type="SUPFAM" id="SSF100950">
    <property type="entry name" value="NagB/RpiA/CoA transferase-like"/>
    <property type="match status" value="1"/>
</dbReference>
<dbReference type="InterPro" id="IPR050313">
    <property type="entry name" value="Carb_Metab_HTH_regulators"/>
</dbReference>
<keyword evidence="1" id="KW-0805">Transcription regulation</keyword>
<gene>
    <name evidence="4" type="ORF">IAB98_08930</name>
</gene>
<keyword evidence="2" id="KW-0804">Transcription</keyword>
<reference evidence="4" key="1">
    <citation type="submission" date="2020-10" db="EMBL/GenBank/DDBJ databases">
        <authorList>
            <person name="Gilroy R."/>
        </authorList>
    </citation>
    <scope>NUCLEOTIDE SEQUENCE</scope>
    <source>
        <strain evidence="4">ChiSxjej1B13-7041</strain>
    </source>
</reference>
<dbReference type="AlphaFoldDB" id="A0A9D1EKD3"/>
<dbReference type="PANTHER" id="PTHR30363:SF44">
    <property type="entry name" value="AGA OPERON TRANSCRIPTIONAL REPRESSOR-RELATED"/>
    <property type="match status" value="1"/>
</dbReference>
<feature type="non-terminal residue" evidence="4">
    <location>
        <position position="1"/>
    </location>
</feature>
<feature type="domain" description="HTH deoR-type" evidence="3">
    <location>
        <begin position="1"/>
        <end position="50"/>
    </location>
</feature>